<dbReference type="PANTHER" id="PTHR43429">
    <property type="entry name" value="PYRIDINE NUCLEOTIDE-DISULFIDE OXIDOREDUCTASE DOMAIN-CONTAINING"/>
    <property type="match status" value="1"/>
</dbReference>
<dbReference type="Pfam" id="PF07992">
    <property type="entry name" value="Pyr_redox_2"/>
    <property type="match status" value="1"/>
</dbReference>
<reference evidence="8 9" key="1">
    <citation type="submission" date="2013-10" db="EMBL/GenBank/DDBJ databases">
        <title>Complete genome sequence of Corynebacterium lactis DSM 45799(T), isolated from raw cow milk.</title>
        <authorList>
            <person name="Ruckert C."/>
            <person name="Albersmeier A."/>
            <person name="Lipski A."/>
            <person name="Kalinowski J."/>
        </authorList>
    </citation>
    <scope>NUCLEOTIDE SEQUENCE [LARGE SCALE GENOMIC DNA]</scope>
    <source>
        <strain evidence="8 9">RW2-5</strain>
    </source>
</reference>
<dbReference type="PATRIC" id="fig|1408189.4.peg.97"/>
<dbReference type="SUPFAM" id="SSF52821">
    <property type="entry name" value="Rhodanese/Cell cycle control phosphatase"/>
    <property type="match status" value="1"/>
</dbReference>
<dbReference type="PROSITE" id="PS50206">
    <property type="entry name" value="RHODANESE_3"/>
    <property type="match status" value="1"/>
</dbReference>
<dbReference type="STRING" id="1408189.CLAC_00470"/>
<evidence type="ECO:0000256" key="5">
    <source>
        <dbReference type="ARBA" id="ARBA00023002"/>
    </source>
</evidence>
<dbReference type="InterPro" id="IPR036188">
    <property type="entry name" value="FAD/NAD-bd_sf"/>
</dbReference>
<evidence type="ECO:0000259" key="7">
    <source>
        <dbReference type="PROSITE" id="PS50206"/>
    </source>
</evidence>
<dbReference type="Pfam" id="PF00581">
    <property type="entry name" value="Rhodanese"/>
    <property type="match status" value="1"/>
</dbReference>
<gene>
    <name evidence="8" type="ORF">CLAC_00470</name>
</gene>
<dbReference type="SUPFAM" id="SSF55424">
    <property type="entry name" value="FAD/NAD-linked reductases, dimerisation (C-terminal) domain"/>
    <property type="match status" value="1"/>
</dbReference>
<keyword evidence="6" id="KW-0676">Redox-active center</keyword>
<dbReference type="AlphaFoldDB" id="A0A0K2GXE2"/>
<evidence type="ECO:0000256" key="1">
    <source>
        <dbReference type="ARBA" id="ARBA00001974"/>
    </source>
</evidence>
<evidence type="ECO:0000256" key="2">
    <source>
        <dbReference type="ARBA" id="ARBA00009130"/>
    </source>
</evidence>
<keyword evidence="5" id="KW-0560">Oxidoreductase</keyword>
<dbReference type="InterPro" id="IPR016156">
    <property type="entry name" value="FAD/NAD-linked_Rdtase_dimer_sf"/>
</dbReference>
<dbReference type="InterPro" id="IPR050260">
    <property type="entry name" value="FAD-bd_OxRdtase"/>
</dbReference>
<proteinExistence type="inferred from homology"/>
<dbReference type="SUPFAM" id="SSF51905">
    <property type="entry name" value="FAD/NAD(P)-binding domain"/>
    <property type="match status" value="1"/>
</dbReference>
<keyword evidence="4" id="KW-0274">FAD</keyword>
<evidence type="ECO:0000256" key="6">
    <source>
        <dbReference type="ARBA" id="ARBA00023284"/>
    </source>
</evidence>
<accession>A0A0K2GXE2</accession>
<dbReference type="InterPro" id="IPR036873">
    <property type="entry name" value="Rhodanese-like_dom_sf"/>
</dbReference>
<name>A0A0K2GXE2_9CORY</name>
<dbReference type="SMART" id="SM00450">
    <property type="entry name" value="RHOD"/>
    <property type="match status" value="1"/>
</dbReference>
<dbReference type="EMBL" id="CP006841">
    <property type="protein sequence ID" value="ALA66459.1"/>
    <property type="molecule type" value="Genomic_DNA"/>
</dbReference>
<dbReference type="Gene3D" id="3.40.250.10">
    <property type="entry name" value="Rhodanese-like domain"/>
    <property type="match status" value="1"/>
</dbReference>
<protein>
    <submittedName>
        <fullName evidence="8">CoA-disulfide reductase</fullName>
    </submittedName>
</protein>
<evidence type="ECO:0000313" key="8">
    <source>
        <dbReference type="EMBL" id="ALA66459.1"/>
    </source>
</evidence>
<keyword evidence="9" id="KW-1185">Reference proteome</keyword>
<dbReference type="Gene3D" id="3.50.50.60">
    <property type="entry name" value="FAD/NAD(P)-binding domain"/>
    <property type="match status" value="2"/>
</dbReference>
<evidence type="ECO:0000256" key="3">
    <source>
        <dbReference type="ARBA" id="ARBA00022630"/>
    </source>
</evidence>
<sequence>MTTTVIIGGVAGGMSTAARLRRRDEDMEIIVFEASENVSFANCGLPYYVSRTIESRDALLLQTPASLKARLNLDVFVSHRVTAIDPAAKNVTVRNEVTGEERTRDYDFLVLSPGATPFLPPIPGIERALTLRTVEDVDVISEAVRADGVASAAIIGGGFIGLELAENLHKMGIATTIVERSPQILAPLDEEMAVLVQDRLEAAGVKVLTRADTKKISDSSLEVVLDDGSSVTVDADIVVAAIGVRPASELAKAAGLAVGERGGIKVDRAQRTSNPAIFALGDAAEKVDAVSGEDSLVPLAQTANRHGRMVADIITGRDCQAQLTLGTAIVGVLGLAAGSVGWNERRARAAGKNIRVIHVHPVNHAGYYPGATQLHLKLVVDAKTDAILGAQAVGENGVDKRIDVIATAMRAGLKGSDLADLELAYAPQFGSAKDPINFLGFVDDNALNGEELVQWHQLEDLVARDNTVLIDVRSAGEYARGDIPGSINVDVDELRDWLNDGGRQQLEGKDVIVHCQVGLRGHIAAAILAGYGIKAANLTGGYLTWAAGMRARKP</sequence>
<evidence type="ECO:0000256" key="4">
    <source>
        <dbReference type="ARBA" id="ARBA00022827"/>
    </source>
</evidence>
<dbReference type="GO" id="GO:0016491">
    <property type="term" value="F:oxidoreductase activity"/>
    <property type="evidence" value="ECO:0007669"/>
    <property type="project" value="UniProtKB-KW"/>
</dbReference>
<evidence type="ECO:0000313" key="9">
    <source>
        <dbReference type="Proteomes" id="UP000058446"/>
    </source>
</evidence>
<dbReference type="PANTHER" id="PTHR43429:SF1">
    <property type="entry name" value="NAD(P)H SULFUR OXIDOREDUCTASE (COA-DEPENDENT)"/>
    <property type="match status" value="1"/>
</dbReference>
<dbReference type="RefSeq" id="WP_053411246.1">
    <property type="nucleotide sequence ID" value="NZ_CP006841.1"/>
</dbReference>
<dbReference type="Pfam" id="PF02852">
    <property type="entry name" value="Pyr_redox_dim"/>
    <property type="match status" value="1"/>
</dbReference>
<comment type="cofactor">
    <cofactor evidence="1">
        <name>FAD</name>
        <dbReference type="ChEBI" id="CHEBI:57692"/>
    </cofactor>
</comment>
<keyword evidence="3" id="KW-0285">Flavoprotein</keyword>
<dbReference type="KEGG" id="clw:CLAC_00470"/>
<dbReference type="InterPro" id="IPR023753">
    <property type="entry name" value="FAD/NAD-binding_dom"/>
</dbReference>
<dbReference type="InterPro" id="IPR001763">
    <property type="entry name" value="Rhodanese-like_dom"/>
</dbReference>
<feature type="domain" description="Rhodanese" evidence="7">
    <location>
        <begin position="463"/>
        <end position="554"/>
    </location>
</feature>
<dbReference type="Proteomes" id="UP000058446">
    <property type="component" value="Chromosome"/>
</dbReference>
<dbReference type="InterPro" id="IPR004099">
    <property type="entry name" value="Pyr_nucl-diS_OxRdtase_dimer"/>
</dbReference>
<dbReference type="PRINTS" id="PR00368">
    <property type="entry name" value="FADPNR"/>
</dbReference>
<dbReference type="PRINTS" id="PR00411">
    <property type="entry name" value="PNDRDTASEI"/>
</dbReference>
<comment type="similarity">
    <text evidence="2">Belongs to the class-III pyridine nucleotide-disulfide oxidoreductase family.</text>
</comment>
<organism evidence="8 9">
    <name type="scientific">Corynebacterium lactis RW2-5</name>
    <dbReference type="NCBI Taxonomy" id="1408189"/>
    <lineage>
        <taxon>Bacteria</taxon>
        <taxon>Bacillati</taxon>
        <taxon>Actinomycetota</taxon>
        <taxon>Actinomycetes</taxon>
        <taxon>Mycobacteriales</taxon>
        <taxon>Corynebacteriaceae</taxon>
        <taxon>Corynebacterium</taxon>
    </lineage>
</organism>
<dbReference type="OrthoDB" id="9802028at2"/>